<feature type="transmembrane region" description="Helical" evidence="1">
    <location>
        <begin position="330"/>
        <end position="353"/>
    </location>
</feature>
<feature type="transmembrane region" description="Helical" evidence="1">
    <location>
        <begin position="365"/>
        <end position="388"/>
    </location>
</feature>
<sequence>MDVPRQVATPAAVVPANRCGPAGRPWRRAMLRAALVPLAVLLPLVTLAPTADHRFNVYWHGGDFRAHPLRQLAEPFRTVPMYLEFGNFRPLGRLLERGVDVATYLLMEVLQLPANIALRVVSMLAAMVLTAAAMLLVESVTARGRLWRTPPSACAMLVPYGVGAALVAAGGTSTTVLFGGLYFLSAALVLGVAAVCCRAVSADGAPLRAVPAVAAVLSGSALAAFNEIAYLALPLATVAVVARGRLVLGLDPRALLGNRATHLVGLLWLGFLPVFVPVRWLIARACGAGDCYGGSDVVLGPDLGHAWVHRMVAWLPPVQWQEATRGTHGFWAGGLLPVLALLVLVLLAAGTAADLRRLPDTDRRAALAVAVGAGTVLVLGTALAAAAADNQAAASAGRWGLGWRDSGLAAAAGASALLGLVLALARWRHTPAALLTLLVLVAAASAAANGRYAVNTADRQSSVLNNAIAHEVAVFDRTPAGNARRCALKTEFRALYPDSPYSRFARAELPGTTTPTERLEVTIDMATRQLYGRRFCAPDQP</sequence>
<dbReference type="Proteomes" id="UP000271683">
    <property type="component" value="Unassembled WGS sequence"/>
</dbReference>
<protein>
    <recommendedName>
        <fullName evidence="4">4-amino-4-deoxy-L-arabinose transferase-like glycosyltransferase</fullName>
    </recommendedName>
</protein>
<evidence type="ECO:0000313" key="2">
    <source>
        <dbReference type="EMBL" id="ROP32494.1"/>
    </source>
</evidence>
<feature type="transmembrane region" description="Helical" evidence="1">
    <location>
        <begin position="33"/>
        <end position="51"/>
    </location>
</feature>
<evidence type="ECO:0008006" key="4">
    <source>
        <dbReference type="Google" id="ProtNLM"/>
    </source>
</evidence>
<organism evidence="2 3">
    <name type="scientific">Couchioplanes caeruleus</name>
    <dbReference type="NCBI Taxonomy" id="56438"/>
    <lineage>
        <taxon>Bacteria</taxon>
        <taxon>Bacillati</taxon>
        <taxon>Actinomycetota</taxon>
        <taxon>Actinomycetes</taxon>
        <taxon>Micromonosporales</taxon>
        <taxon>Micromonosporaceae</taxon>
        <taxon>Couchioplanes</taxon>
    </lineage>
</organism>
<dbReference type="AlphaFoldDB" id="A0A3N1GQG5"/>
<keyword evidence="1" id="KW-0472">Membrane</keyword>
<keyword evidence="1" id="KW-0812">Transmembrane</keyword>
<accession>A0A3N1GQG5</accession>
<dbReference type="EMBL" id="RJKL01000001">
    <property type="protein sequence ID" value="ROP32494.1"/>
    <property type="molecule type" value="Genomic_DNA"/>
</dbReference>
<feature type="transmembrane region" description="Helical" evidence="1">
    <location>
        <begin position="408"/>
        <end position="425"/>
    </location>
</feature>
<keyword evidence="1" id="KW-1133">Transmembrane helix</keyword>
<feature type="transmembrane region" description="Helical" evidence="1">
    <location>
        <begin position="209"/>
        <end position="225"/>
    </location>
</feature>
<gene>
    <name evidence="2" type="ORF">EDD30_5437</name>
</gene>
<feature type="transmembrane region" description="Helical" evidence="1">
    <location>
        <begin position="116"/>
        <end position="137"/>
    </location>
</feature>
<name>A0A3N1GQG5_9ACTN</name>
<proteinExistence type="predicted"/>
<feature type="transmembrane region" description="Helical" evidence="1">
    <location>
        <begin position="149"/>
        <end position="170"/>
    </location>
</feature>
<evidence type="ECO:0000256" key="1">
    <source>
        <dbReference type="SAM" id="Phobius"/>
    </source>
</evidence>
<feature type="transmembrane region" description="Helical" evidence="1">
    <location>
        <begin position="231"/>
        <end position="248"/>
    </location>
</feature>
<evidence type="ECO:0000313" key="3">
    <source>
        <dbReference type="Proteomes" id="UP000271683"/>
    </source>
</evidence>
<feature type="transmembrane region" description="Helical" evidence="1">
    <location>
        <begin position="260"/>
        <end position="282"/>
    </location>
</feature>
<feature type="transmembrane region" description="Helical" evidence="1">
    <location>
        <begin position="176"/>
        <end position="197"/>
    </location>
</feature>
<reference evidence="2 3" key="1">
    <citation type="submission" date="2018-11" db="EMBL/GenBank/DDBJ databases">
        <title>Sequencing the genomes of 1000 actinobacteria strains.</title>
        <authorList>
            <person name="Klenk H.-P."/>
        </authorList>
    </citation>
    <scope>NUCLEOTIDE SEQUENCE [LARGE SCALE GENOMIC DNA]</scope>
    <source>
        <strain evidence="2 3">DSM 43634</strain>
    </source>
</reference>
<comment type="caution">
    <text evidence="2">The sequence shown here is derived from an EMBL/GenBank/DDBJ whole genome shotgun (WGS) entry which is preliminary data.</text>
</comment>
<feature type="transmembrane region" description="Helical" evidence="1">
    <location>
        <begin position="432"/>
        <end position="454"/>
    </location>
</feature>